<dbReference type="Pfam" id="PF00108">
    <property type="entry name" value="Thiolase_N"/>
    <property type="match status" value="1"/>
</dbReference>
<dbReference type="Proteomes" id="UP000070257">
    <property type="component" value="Unassembled WGS sequence"/>
</dbReference>
<dbReference type="SUPFAM" id="SSF53901">
    <property type="entry name" value="Thiolase-like"/>
    <property type="match status" value="1"/>
</dbReference>
<sequence>MTRNVVIESIGQTEFGESKYGIRKLGANAVHSALSNSQFESEDIEAAYVGNLGGPADRQRSIVGQYCLREVGITGIPIVNIENACSSSANAFRQAYRSVAGGFEDVVLVLGVEKMTGTSTEEATAGLSAATDVEREADRGFTFVSLYAMWANAYQAKYKCKNLREALTKISVKNHSNALSNPYAHFQKKVTEEEVLKSPLIAAPLRLYDVCPISDGASAAILVSEDFVSSYSTKITVEASVHRTGQYDTNKNIIDVATESEAVKKAINHAGTSIKDIDVFEVHDATTFGELLHYEELGLCAKGEGPNLTLSGETEIEGKYPVNPSGGLKARGHPVGATGVAQINEIVLQLQGTANGRQVVGANIGLAQNSGGGLNGVSANTTVHILKAH</sequence>
<keyword evidence="1" id="KW-0414">Isoprene biosynthesis</keyword>
<evidence type="ECO:0000313" key="4">
    <source>
        <dbReference type="EMBL" id="KXA96786.1"/>
    </source>
</evidence>
<dbReference type="InterPro" id="IPR016039">
    <property type="entry name" value="Thiolase-like"/>
</dbReference>
<dbReference type="Pfam" id="PF22691">
    <property type="entry name" value="Thiolase_C_1"/>
    <property type="match status" value="1"/>
</dbReference>
<keyword evidence="5" id="KW-1185">Reference proteome</keyword>
<dbReference type="AlphaFoldDB" id="A0A656YX12"/>
<dbReference type="EMBL" id="LHXT01000082">
    <property type="protein sequence ID" value="KXA96786.1"/>
    <property type="molecule type" value="Genomic_DNA"/>
</dbReference>
<dbReference type="PANTHER" id="PTHR42870:SF1">
    <property type="entry name" value="NON-SPECIFIC LIPID-TRANSFER PROTEIN-LIKE 2"/>
    <property type="match status" value="1"/>
</dbReference>
<evidence type="ECO:0000259" key="3">
    <source>
        <dbReference type="Pfam" id="PF22691"/>
    </source>
</evidence>
<dbReference type="PANTHER" id="PTHR42870">
    <property type="entry name" value="ACETYL-COA C-ACETYLTRANSFERASE"/>
    <property type="match status" value="1"/>
</dbReference>
<dbReference type="InterPro" id="IPR002155">
    <property type="entry name" value="Thiolase"/>
</dbReference>
<comment type="caution">
    <text evidence="4">The sequence shown here is derived from an EMBL/GenBank/DDBJ whole genome shotgun (WGS) entry which is preliminary data.</text>
</comment>
<evidence type="ECO:0000256" key="1">
    <source>
        <dbReference type="ARBA" id="ARBA00023229"/>
    </source>
</evidence>
<proteinExistence type="predicted"/>
<dbReference type="GO" id="GO:0008299">
    <property type="term" value="P:isoprenoid biosynthetic process"/>
    <property type="evidence" value="ECO:0007669"/>
    <property type="project" value="UniProtKB-KW"/>
</dbReference>
<feature type="domain" description="Thiolase N-terminal" evidence="2">
    <location>
        <begin position="5"/>
        <end position="226"/>
    </location>
</feature>
<evidence type="ECO:0000259" key="2">
    <source>
        <dbReference type="Pfam" id="PF00108"/>
    </source>
</evidence>
<dbReference type="InterPro" id="IPR055140">
    <property type="entry name" value="Thiolase_C_2"/>
</dbReference>
<dbReference type="CDD" id="cd00829">
    <property type="entry name" value="SCP-x_thiolase"/>
    <property type="match status" value="1"/>
</dbReference>
<evidence type="ECO:0008006" key="6">
    <source>
        <dbReference type="Google" id="ProtNLM"/>
    </source>
</evidence>
<gene>
    <name evidence="4" type="ORF">AKJ39_04150</name>
</gene>
<dbReference type="PIRSF" id="PIRSF000429">
    <property type="entry name" value="Ac-CoA_Ac_transf"/>
    <property type="match status" value="1"/>
</dbReference>
<dbReference type="GO" id="GO:0016747">
    <property type="term" value="F:acyltransferase activity, transferring groups other than amino-acyl groups"/>
    <property type="evidence" value="ECO:0007669"/>
    <property type="project" value="InterPro"/>
</dbReference>
<dbReference type="Gene3D" id="3.40.47.10">
    <property type="match status" value="1"/>
</dbReference>
<feature type="domain" description="Thiolase C-terminal" evidence="3">
    <location>
        <begin position="241"/>
        <end position="375"/>
    </location>
</feature>
<evidence type="ECO:0000313" key="5">
    <source>
        <dbReference type="Proteomes" id="UP000070257"/>
    </source>
</evidence>
<protein>
    <recommendedName>
        <fullName evidence="6">Acetyl-CoA acetyltransferase</fullName>
    </recommendedName>
</protein>
<name>A0A656YX12_9EURY</name>
<dbReference type="InterPro" id="IPR020616">
    <property type="entry name" value="Thiolase_N"/>
</dbReference>
<organism evidence="4 5">
    <name type="scientific">candidate division MSBL1 archaeon SCGC-AAA259J03</name>
    <dbReference type="NCBI Taxonomy" id="1698269"/>
    <lineage>
        <taxon>Archaea</taxon>
        <taxon>Methanobacteriati</taxon>
        <taxon>Methanobacteriota</taxon>
        <taxon>candidate division MSBL1</taxon>
    </lineage>
</organism>
<accession>A0A656YX12</accession>
<reference evidence="4 5" key="1">
    <citation type="journal article" date="2016" name="Sci. Rep.">
        <title>Metabolic traits of an uncultured archaeal lineage -MSBL1- from brine pools of the Red Sea.</title>
        <authorList>
            <person name="Mwirichia R."/>
            <person name="Alam I."/>
            <person name="Rashid M."/>
            <person name="Vinu M."/>
            <person name="Ba-Alawi W."/>
            <person name="Anthony Kamau A."/>
            <person name="Kamanda Ngugi D."/>
            <person name="Goker M."/>
            <person name="Klenk H.P."/>
            <person name="Bajic V."/>
            <person name="Stingl U."/>
        </authorList>
    </citation>
    <scope>NUCLEOTIDE SEQUENCE [LARGE SCALE GENOMIC DNA]</scope>
    <source>
        <strain evidence="4">SCGC-AAA259J03</strain>
    </source>
</reference>